<feature type="compositionally biased region" description="Polar residues" evidence="1">
    <location>
        <begin position="14"/>
        <end position="45"/>
    </location>
</feature>
<accession>A0AAU0PZK9</accession>
<protein>
    <submittedName>
        <fullName evidence="2">S1 family peptidase</fullName>
    </submittedName>
</protein>
<organism evidence="2 3">
    <name type="scientific">Corynebacterium pseudokroppenstedtii</name>
    <dbReference type="NCBI Taxonomy" id="2804917"/>
    <lineage>
        <taxon>Bacteria</taxon>
        <taxon>Bacillati</taxon>
        <taxon>Actinomycetota</taxon>
        <taxon>Actinomycetes</taxon>
        <taxon>Mycobacteriales</taxon>
        <taxon>Corynebacteriaceae</taxon>
        <taxon>Corynebacterium</taxon>
    </lineage>
</organism>
<dbReference type="EMBL" id="CP137757">
    <property type="protein sequence ID" value="WPF25309.1"/>
    <property type="molecule type" value="Genomic_DNA"/>
</dbReference>
<dbReference type="RefSeq" id="WP_221924147.1">
    <property type="nucleotide sequence ID" value="NZ_CP137757.1"/>
</dbReference>
<dbReference type="Proteomes" id="UP001174314">
    <property type="component" value="Chromosome"/>
</dbReference>
<keyword evidence="3" id="KW-1185">Reference proteome</keyword>
<name>A0AAU0PZK9_9CORY</name>
<dbReference type="AlphaFoldDB" id="A0AAU0PZK9"/>
<feature type="compositionally biased region" description="Basic and acidic residues" evidence="1">
    <location>
        <begin position="1"/>
        <end position="12"/>
    </location>
</feature>
<evidence type="ECO:0000313" key="3">
    <source>
        <dbReference type="Proteomes" id="UP001174314"/>
    </source>
</evidence>
<feature type="region of interest" description="Disordered" evidence="1">
    <location>
        <begin position="1"/>
        <end position="77"/>
    </location>
</feature>
<dbReference type="SUPFAM" id="SSF50494">
    <property type="entry name" value="Trypsin-like serine proteases"/>
    <property type="match status" value="1"/>
</dbReference>
<dbReference type="Gene3D" id="2.40.10.10">
    <property type="entry name" value="Trypsin-like serine proteases"/>
    <property type="match status" value="2"/>
</dbReference>
<evidence type="ECO:0000313" key="2">
    <source>
        <dbReference type="EMBL" id="WPF25309.1"/>
    </source>
</evidence>
<evidence type="ECO:0000256" key="1">
    <source>
        <dbReference type="SAM" id="MobiDB-lite"/>
    </source>
</evidence>
<proteinExistence type="predicted"/>
<dbReference type="CDD" id="cd21112">
    <property type="entry name" value="alphaLP-like"/>
    <property type="match status" value="1"/>
</dbReference>
<reference evidence="2 3" key="1">
    <citation type="submission" date="2023-10" db="EMBL/GenBank/DDBJ databases">
        <title>complete genome sequence of Corynebacterium pseudokroppenstedtii P15-C1.</title>
        <authorList>
            <person name="Bruggemann H."/>
            <person name="Poehlein A."/>
        </authorList>
    </citation>
    <scope>NUCLEOTIDE SEQUENCE [LARGE SCALE GENOMIC DNA]</scope>
    <source>
        <strain evidence="2 3">P15_C1</strain>
    </source>
</reference>
<gene>
    <name evidence="2" type="ORF">Q0N40_01790</name>
</gene>
<dbReference type="InterPro" id="IPR043504">
    <property type="entry name" value="Peptidase_S1_PA_chymotrypsin"/>
</dbReference>
<sequence length="300" mass="32787">MSRNNDDSDKSSSPETSVTQKIEPSFNPDWSNQTRRSRPTIDQSQVGGGNLGRAASGQRVRQDSSIPQKRKILRNSQDFESLEQGNLFTPGGKYYIEDSNGNVSKCSWGWTVYDPGNSGRVFNLTAGHCGNKGDKVYLETDDGEEVNVGEFVWSALDGTMENIGPGRDYGLIEIYPKYRKFIHTAPGVTWGGVPVTVKGFWGPKELEQIRPYTCRLGWRSGLSCGDYQSMVSKYSFEFDGIQDHGDSGGIVWATDPRDPSNATAYAVGIASYGSEEDATTPGAKVIQPVLEGLGLQLVTS</sequence>
<dbReference type="InterPro" id="IPR009003">
    <property type="entry name" value="Peptidase_S1_PA"/>
</dbReference>
<dbReference type="KEGG" id="cpsk:Q0N40_01790"/>